<evidence type="ECO:0000259" key="10">
    <source>
        <dbReference type="PROSITE" id="PS50089"/>
    </source>
</evidence>
<accession>A0A3M7S3G8</accession>
<evidence type="ECO:0000256" key="2">
    <source>
        <dbReference type="ARBA" id="ARBA00022448"/>
    </source>
</evidence>
<keyword evidence="5" id="KW-0862">Zinc</keyword>
<dbReference type="GO" id="GO:0015031">
    <property type="term" value="P:protein transport"/>
    <property type="evidence" value="ECO:0007669"/>
    <property type="project" value="UniProtKB-KW"/>
</dbReference>
<dbReference type="CDD" id="cd16449">
    <property type="entry name" value="RING-HC"/>
    <property type="match status" value="1"/>
</dbReference>
<dbReference type="Proteomes" id="UP000276133">
    <property type="component" value="Unassembled WGS sequence"/>
</dbReference>
<evidence type="ECO:0000313" key="12">
    <source>
        <dbReference type="Proteomes" id="UP000276133"/>
    </source>
</evidence>
<keyword evidence="3" id="KW-0479">Metal-binding</keyword>
<dbReference type="InterPro" id="IPR011989">
    <property type="entry name" value="ARM-like"/>
</dbReference>
<dbReference type="PROSITE" id="PS00518">
    <property type="entry name" value="ZF_RING_1"/>
    <property type="match status" value="1"/>
</dbReference>
<evidence type="ECO:0000256" key="7">
    <source>
        <dbReference type="PROSITE-ProRule" id="PRU00175"/>
    </source>
</evidence>
<dbReference type="AlphaFoldDB" id="A0A3M7S3G8"/>
<sequence>MVVVFDRKKEITYCFVCKQNYDHNACRPECLIPCGHTFCHECIKKLFSKNCSRCGSLFNQIIPDYEMVDMISTSSDLKDKKNIPHATPLPNSLTLPSVNQEFENKKNEDLNDHQNQLKPEFIHLIMEGTREQQLIGVNEVRKLLSKENHPPIDEIIKSGLVPKLIELLDSNDTKIQFECVWALTNIASGNSMQTLTIIKAGGVPKFIDLLNSTSEEVQEQSVWALGNIAGDGAHTRDLVLNHGILQPILKFLNDKTKPLSFIKNTAWCLSNLFRFKPMVEFEKIKDAMPVLDRYLVECSDSEVLTDILWGLSYLSDGSTAQIQLFLDNITIKNVTDKIGHQSLTVVTPVLRIIGNIASGSDEQTQIILDLDVLKDFQKCLGITKSKSHLKEICWTISNITAGTSEQIQQVIDSGIMPRIIELIRIGEYKIKKEALWVISNAFSGGTKDQMLYLVNLGALEAIDKQLATIEDTSMQSLCLSVFESVGQNLENVLKVTIEDLQLPKTLSVLKNSTNSEVVQKATKIAENFISTRSSGSYEGDEPSDNDFDDNQDIIS</sequence>
<keyword evidence="6" id="KW-0653">Protein transport</keyword>
<dbReference type="OrthoDB" id="5870824at2759"/>
<name>A0A3M7S3G8_BRAPC</name>
<evidence type="ECO:0000256" key="6">
    <source>
        <dbReference type="ARBA" id="ARBA00022927"/>
    </source>
</evidence>
<evidence type="ECO:0000256" key="4">
    <source>
        <dbReference type="ARBA" id="ARBA00022771"/>
    </source>
</evidence>
<feature type="domain" description="RING-type" evidence="10">
    <location>
        <begin position="14"/>
        <end position="54"/>
    </location>
</feature>
<dbReference type="Gene3D" id="3.30.40.10">
    <property type="entry name" value="Zinc/RING finger domain, C3HC4 (zinc finger)"/>
    <property type="match status" value="1"/>
</dbReference>
<evidence type="ECO:0000256" key="5">
    <source>
        <dbReference type="ARBA" id="ARBA00022833"/>
    </source>
</evidence>
<dbReference type="SMART" id="SM00185">
    <property type="entry name" value="ARM"/>
    <property type="match status" value="5"/>
</dbReference>
<feature type="repeat" description="ARM" evidence="8">
    <location>
        <begin position="159"/>
        <end position="201"/>
    </location>
</feature>
<dbReference type="InterPro" id="IPR016024">
    <property type="entry name" value="ARM-type_fold"/>
</dbReference>
<organism evidence="11 12">
    <name type="scientific">Brachionus plicatilis</name>
    <name type="common">Marine rotifer</name>
    <name type="synonym">Brachionus muelleri</name>
    <dbReference type="NCBI Taxonomy" id="10195"/>
    <lineage>
        <taxon>Eukaryota</taxon>
        <taxon>Metazoa</taxon>
        <taxon>Spiralia</taxon>
        <taxon>Gnathifera</taxon>
        <taxon>Rotifera</taxon>
        <taxon>Eurotatoria</taxon>
        <taxon>Monogononta</taxon>
        <taxon>Pseudotrocha</taxon>
        <taxon>Ploima</taxon>
        <taxon>Brachionidae</taxon>
        <taxon>Brachionus</taxon>
    </lineage>
</organism>
<evidence type="ECO:0000256" key="9">
    <source>
        <dbReference type="SAM" id="MobiDB-lite"/>
    </source>
</evidence>
<evidence type="ECO:0000313" key="11">
    <source>
        <dbReference type="EMBL" id="RNA30301.1"/>
    </source>
</evidence>
<dbReference type="Gene3D" id="1.25.10.10">
    <property type="entry name" value="Leucine-rich Repeat Variant"/>
    <property type="match status" value="1"/>
</dbReference>
<gene>
    <name evidence="11" type="ORF">BpHYR1_034922</name>
</gene>
<dbReference type="GO" id="GO:0008270">
    <property type="term" value="F:zinc ion binding"/>
    <property type="evidence" value="ECO:0007669"/>
    <property type="project" value="UniProtKB-KW"/>
</dbReference>
<dbReference type="PANTHER" id="PTHR23316">
    <property type="entry name" value="IMPORTIN ALPHA"/>
    <property type="match status" value="1"/>
</dbReference>
<feature type="repeat" description="ARM" evidence="8">
    <location>
        <begin position="201"/>
        <end position="243"/>
    </location>
</feature>
<dbReference type="InterPro" id="IPR001841">
    <property type="entry name" value="Znf_RING"/>
</dbReference>
<feature type="compositionally biased region" description="Acidic residues" evidence="9">
    <location>
        <begin position="538"/>
        <end position="555"/>
    </location>
</feature>
<dbReference type="PROSITE" id="PS50089">
    <property type="entry name" value="ZF_RING_2"/>
    <property type="match status" value="1"/>
</dbReference>
<dbReference type="PROSITE" id="PS50176">
    <property type="entry name" value="ARM_REPEAT"/>
    <property type="match status" value="2"/>
</dbReference>
<evidence type="ECO:0000256" key="1">
    <source>
        <dbReference type="ARBA" id="ARBA00010394"/>
    </source>
</evidence>
<protein>
    <submittedName>
        <fullName evidence="11">Importin subunit alpha-like</fullName>
    </submittedName>
</protein>
<keyword evidence="4 7" id="KW-0863">Zinc-finger</keyword>
<dbReference type="SUPFAM" id="SSF57850">
    <property type="entry name" value="RING/U-box"/>
    <property type="match status" value="1"/>
</dbReference>
<reference evidence="11 12" key="1">
    <citation type="journal article" date="2018" name="Sci. Rep.">
        <title>Genomic signatures of local adaptation to the degree of environmental predictability in rotifers.</title>
        <authorList>
            <person name="Franch-Gras L."/>
            <person name="Hahn C."/>
            <person name="Garcia-Roger E.M."/>
            <person name="Carmona M.J."/>
            <person name="Serra M."/>
            <person name="Gomez A."/>
        </authorList>
    </citation>
    <scope>NUCLEOTIDE SEQUENCE [LARGE SCALE GENOMIC DNA]</scope>
    <source>
        <strain evidence="11">HYR1</strain>
    </source>
</reference>
<comment type="similarity">
    <text evidence="1">Belongs to the importin alpha family.</text>
</comment>
<dbReference type="SUPFAM" id="SSF48371">
    <property type="entry name" value="ARM repeat"/>
    <property type="match status" value="1"/>
</dbReference>
<feature type="region of interest" description="Disordered" evidence="9">
    <location>
        <begin position="532"/>
        <end position="555"/>
    </location>
</feature>
<dbReference type="InterPro" id="IPR000225">
    <property type="entry name" value="Armadillo"/>
</dbReference>
<keyword evidence="12" id="KW-1185">Reference proteome</keyword>
<dbReference type="InterPro" id="IPR017907">
    <property type="entry name" value="Znf_RING_CS"/>
</dbReference>
<dbReference type="InterPro" id="IPR013083">
    <property type="entry name" value="Znf_RING/FYVE/PHD"/>
</dbReference>
<dbReference type="Pfam" id="PF00514">
    <property type="entry name" value="Arm"/>
    <property type="match status" value="4"/>
</dbReference>
<dbReference type="EMBL" id="REGN01002103">
    <property type="protein sequence ID" value="RNA30301.1"/>
    <property type="molecule type" value="Genomic_DNA"/>
</dbReference>
<proteinExistence type="inferred from homology"/>
<comment type="caution">
    <text evidence="11">The sequence shown here is derived from an EMBL/GenBank/DDBJ whole genome shotgun (WGS) entry which is preliminary data.</text>
</comment>
<keyword evidence="2" id="KW-0813">Transport</keyword>
<evidence type="ECO:0000256" key="3">
    <source>
        <dbReference type="ARBA" id="ARBA00022723"/>
    </source>
</evidence>
<dbReference type="STRING" id="10195.A0A3M7S3G8"/>
<evidence type="ECO:0000256" key="8">
    <source>
        <dbReference type="PROSITE-ProRule" id="PRU00259"/>
    </source>
</evidence>